<feature type="compositionally biased region" description="Low complexity" evidence="1">
    <location>
        <begin position="78"/>
        <end position="90"/>
    </location>
</feature>
<dbReference type="Pfam" id="PF07704">
    <property type="entry name" value="PSK_trans_fac"/>
    <property type="match status" value="1"/>
</dbReference>
<sequence>MNIAIECGELEIPLIVDDAEIDRLAERLVAIRKLRTTEIVRQALQHELERVETAQPLVAAGSPSRALCKPAATPPNPSRSIAPSSTPSTRPSDRPLRRAHGHRSPSPAPASALARTPPPSCRPRRARGS</sequence>
<comment type="caution">
    <text evidence="2">The sequence shown here is derived from an EMBL/GenBank/DDBJ whole genome shotgun (WGS) entry which is preliminary data.</text>
</comment>
<accession>A0A6A7Y9M7</accession>
<evidence type="ECO:0000256" key="1">
    <source>
        <dbReference type="SAM" id="MobiDB-lite"/>
    </source>
</evidence>
<dbReference type="RefSeq" id="WP_376767841.1">
    <property type="nucleotide sequence ID" value="NZ_VWNA01000002.1"/>
</dbReference>
<keyword evidence="3" id="KW-1185">Reference proteome</keyword>
<dbReference type="AlphaFoldDB" id="A0A6A7Y9M7"/>
<evidence type="ECO:0000313" key="3">
    <source>
        <dbReference type="Proteomes" id="UP000332515"/>
    </source>
</evidence>
<reference evidence="2 3" key="1">
    <citation type="submission" date="2019-09" db="EMBL/GenBank/DDBJ databases">
        <title>Segnochrobactrum spirostomi gen. nov., sp. nov., isolated from the ciliate Spirostomum cf. yagiui and description of a novel family, Segnochrobactraceae fam. nov. within the order Rhizobiales of the class Alphaproteobacteria.</title>
        <authorList>
            <person name="Akter S."/>
            <person name="Shazib S.U.A."/>
            <person name="Shin M.K."/>
        </authorList>
    </citation>
    <scope>NUCLEOTIDE SEQUENCE [LARGE SCALE GENOMIC DNA]</scope>
    <source>
        <strain evidence="2 3">Sp-1</strain>
    </source>
</reference>
<feature type="region of interest" description="Disordered" evidence="1">
    <location>
        <begin position="56"/>
        <end position="129"/>
    </location>
</feature>
<dbReference type="Proteomes" id="UP000332515">
    <property type="component" value="Unassembled WGS sequence"/>
</dbReference>
<evidence type="ECO:0000313" key="2">
    <source>
        <dbReference type="EMBL" id="MQT14708.1"/>
    </source>
</evidence>
<dbReference type="InterPro" id="IPR011660">
    <property type="entry name" value="VapB-like"/>
</dbReference>
<protein>
    <submittedName>
        <fullName evidence="2">Uncharacterized protein</fullName>
    </submittedName>
</protein>
<organism evidence="2 3">
    <name type="scientific">Segnochrobactrum spirostomi</name>
    <dbReference type="NCBI Taxonomy" id="2608987"/>
    <lineage>
        <taxon>Bacteria</taxon>
        <taxon>Pseudomonadati</taxon>
        <taxon>Pseudomonadota</taxon>
        <taxon>Alphaproteobacteria</taxon>
        <taxon>Hyphomicrobiales</taxon>
        <taxon>Segnochrobactraceae</taxon>
        <taxon>Segnochrobactrum</taxon>
    </lineage>
</organism>
<gene>
    <name evidence="2" type="ORF">F0357_19015</name>
</gene>
<dbReference type="EMBL" id="VWNA01000002">
    <property type="protein sequence ID" value="MQT14708.1"/>
    <property type="molecule type" value="Genomic_DNA"/>
</dbReference>
<proteinExistence type="predicted"/>
<name>A0A6A7Y9M7_9HYPH</name>